<dbReference type="Gene3D" id="3.40.30.20">
    <property type="match status" value="1"/>
</dbReference>
<dbReference type="EMBL" id="KZ678136">
    <property type="protein sequence ID" value="PSN66469.1"/>
    <property type="molecule type" value="Genomic_DNA"/>
</dbReference>
<gene>
    <name evidence="7" type="ORF">BS50DRAFT_554788</name>
</gene>
<evidence type="ECO:0000313" key="8">
    <source>
        <dbReference type="Proteomes" id="UP000240883"/>
    </source>
</evidence>
<dbReference type="AlphaFoldDB" id="A0A2T2NM79"/>
<dbReference type="Proteomes" id="UP000240883">
    <property type="component" value="Unassembled WGS sequence"/>
</dbReference>
<dbReference type="OrthoDB" id="1716816at2759"/>
<sequence length="652" mass="71049">MNTLEIPANGTEGRKSEDSHVDVLIIGAGPTGLMSALWLAEYNLKVRIIDQRGTRALNGKADGLHVRSLEIWESFGLGDIFANNCVPFSQWALWAPNSEGRLSRQKEEPAIGTTGSKFSCGTMHQGNIEATFIDAIKSRSGVQVERGVMPTSIAVDENQVDDPNEYAVKVDLRCVNEAELNTWDVNAHSVQKDGSIKVERGSIDASVVRTDGSDTIPTISGVPGSTETVHAKYVIGADGAHSWVRRQFGFQMEGASHNAQWGVIDVVLNTDFPDFKKHCYILSSVGTVLSVPRENNLTRLYIQLPGSDQDVSPVTGIATAQHMMDSAARIIAPYRLSYSYCDWWTVYKVGQRVSNHFESHQRVFLGGDAVHTHTPKGGQGMNVSVQDAYNLGWKLGGVLKAQLHPSILSTYESERRPIAQLLIDIDTVLAGNLSKREHHATLDVNSVYDKLRDFNSGANICYPPSQLVAPPPQKAPRINLPLGMRIPPFPLVNLASGLPVDLQSLFRSTGQWRLLVFAGDVTNVEQRSRVNALGAALSRKLTAPHSFKAGMPLLEPLLVAWARAQSIELADFDEVFFPLDERTGHDYGRIFVDPPEGREGGRGVSAHVAFEVSVGGGCMMLVRPDQCISWVGGLGDVEGLHGFLGGVFLGVE</sequence>
<dbReference type="InterPro" id="IPR036249">
    <property type="entry name" value="Thioredoxin-like_sf"/>
</dbReference>
<dbReference type="STRING" id="1448308.A0A2T2NM79"/>
<protein>
    <recommendedName>
        <fullName evidence="9">Phenol 2-monooxygenase</fullName>
    </recommendedName>
</protein>
<evidence type="ECO:0000313" key="7">
    <source>
        <dbReference type="EMBL" id="PSN66469.1"/>
    </source>
</evidence>
<dbReference type="SUPFAM" id="SSF52833">
    <property type="entry name" value="Thioredoxin-like"/>
    <property type="match status" value="1"/>
</dbReference>
<dbReference type="SUPFAM" id="SSF51905">
    <property type="entry name" value="FAD/NAD(P)-binding domain"/>
    <property type="match status" value="1"/>
</dbReference>
<dbReference type="InterPro" id="IPR036188">
    <property type="entry name" value="FAD/NAD-bd_sf"/>
</dbReference>
<dbReference type="GO" id="GO:0071949">
    <property type="term" value="F:FAD binding"/>
    <property type="evidence" value="ECO:0007669"/>
    <property type="project" value="InterPro"/>
</dbReference>
<keyword evidence="8" id="KW-1185">Reference proteome</keyword>
<keyword evidence="4" id="KW-0560">Oxidoreductase</keyword>
<dbReference type="InterPro" id="IPR038220">
    <property type="entry name" value="PHOX_C_sf"/>
</dbReference>
<dbReference type="PANTHER" id="PTHR43004:SF16">
    <property type="entry name" value="PHENOL 2-MONOOXYGENASE FSQG"/>
    <property type="match status" value="1"/>
</dbReference>
<dbReference type="PRINTS" id="PR00420">
    <property type="entry name" value="RNGMNOXGNASE"/>
</dbReference>
<dbReference type="GO" id="GO:0016709">
    <property type="term" value="F:oxidoreductase activity, acting on paired donors, with incorporation or reduction of molecular oxygen, NAD(P)H as one donor, and incorporation of one atom of oxygen"/>
    <property type="evidence" value="ECO:0007669"/>
    <property type="project" value="UniProtKB-ARBA"/>
</dbReference>
<dbReference type="Gene3D" id="3.30.9.10">
    <property type="entry name" value="D-Amino Acid Oxidase, subunit A, domain 2"/>
    <property type="match status" value="1"/>
</dbReference>
<reference evidence="7 8" key="1">
    <citation type="journal article" date="2018" name="Front. Microbiol.">
        <title>Genome-Wide Analysis of Corynespora cassiicola Leaf Fall Disease Putative Effectors.</title>
        <authorList>
            <person name="Lopez D."/>
            <person name="Ribeiro S."/>
            <person name="Label P."/>
            <person name="Fumanal B."/>
            <person name="Venisse J.S."/>
            <person name="Kohler A."/>
            <person name="de Oliveira R.R."/>
            <person name="Labutti K."/>
            <person name="Lipzen A."/>
            <person name="Lail K."/>
            <person name="Bauer D."/>
            <person name="Ohm R.A."/>
            <person name="Barry K.W."/>
            <person name="Spatafora J."/>
            <person name="Grigoriev I.V."/>
            <person name="Martin F.M."/>
            <person name="Pujade-Renaud V."/>
        </authorList>
    </citation>
    <scope>NUCLEOTIDE SEQUENCE [LARGE SCALE GENOMIC DNA]</scope>
    <source>
        <strain evidence="7 8">Philippines</strain>
    </source>
</reference>
<keyword evidence="3" id="KW-0274">FAD</keyword>
<dbReference type="Gene3D" id="3.50.50.60">
    <property type="entry name" value="FAD/NAD(P)-binding domain"/>
    <property type="match status" value="1"/>
</dbReference>
<dbReference type="SUPFAM" id="SSF54373">
    <property type="entry name" value="FAD-linked reductases, C-terminal domain"/>
    <property type="match status" value="1"/>
</dbReference>
<evidence type="ECO:0000256" key="2">
    <source>
        <dbReference type="ARBA" id="ARBA00022630"/>
    </source>
</evidence>
<dbReference type="InterPro" id="IPR002938">
    <property type="entry name" value="FAD-bd"/>
</dbReference>
<evidence type="ECO:0000256" key="1">
    <source>
        <dbReference type="ARBA" id="ARBA00007801"/>
    </source>
</evidence>
<evidence type="ECO:0000256" key="3">
    <source>
        <dbReference type="ARBA" id="ARBA00022827"/>
    </source>
</evidence>
<keyword evidence="2" id="KW-0285">Flavoprotein</keyword>
<feature type="domain" description="FAD-binding" evidence="5">
    <location>
        <begin position="209"/>
        <end position="424"/>
    </location>
</feature>
<evidence type="ECO:0008006" key="9">
    <source>
        <dbReference type="Google" id="ProtNLM"/>
    </source>
</evidence>
<feature type="domain" description="Phenol hydroxylase-like C-terminal dimerisation" evidence="6">
    <location>
        <begin position="462"/>
        <end position="648"/>
    </location>
</feature>
<evidence type="ECO:0000256" key="4">
    <source>
        <dbReference type="ARBA" id="ARBA00023002"/>
    </source>
</evidence>
<dbReference type="PANTHER" id="PTHR43004">
    <property type="entry name" value="TRK SYSTEM POTASSIUM UPTAKE PROTEIN"/>
    <property type="match status" value="1"/>
</dbReference>
<evidence type="ECO:0000259" key="6">
    <source>
        <dbReference type="Pfam" id="PF07976"/>
    </source>
</evidence>
<evidence type="ECO:0000259" key="5">
    <source>
        <dbReference type="Pfam" id="PF01494"/>
    </source>
</evidence>
<feature type="domain" description="FAD-binding" evidence="5">
    <location>
        <begin position="21"/>
        <end position="160"/>
    </location>
</feature>
<dbReference type="InterPro" id="IPR012941">
    <property type="entry name" value="Phe_hydrox_C_dim_dom"/>
</dbReference>
<dbReference type="InterPro" id="IPR050641">
    <property type="entry name" value="RIFMO-like"/>
</dbReference>
<dbReference type="Pfam" id="PF07976">
    <property type="entry name" value="Phe_hydrox_dim"/>
    <property type="match status" value="1"/>
</dbReference>
<dbReference type="Pfam" id="PF01494">
    <property type="entry name" value="FAD_binding_3"/>
    <property type="match status" value="2"/>
</dbReference>
<name>A0A2T2NM79_CORCC</name>
<accession>A0A2T2NM79</accession>
<organism evidence="7 8">
    <name type="scientific">Corynespora cassiicola Philippines</name>
    <dbReference type="NCBI Taxonomy" id="1448308"/>
    <lineage>
        <taxon>Eukaryota</taxon>
        <taxon>Fungi</taxon>
        <taxon>Dikarya</taxon>
        <taxon>Ascomycota</taxon>
        <taxon>Pezizomycotina</taxon>
        <taxon>Dothideomycetes</taxon>
        <taxon>Pleosporomycetidae</taxon>
        <taxon>Pleosporales</taxon>
        <taxon>Corynesporascaceae</taxon>
        <taxon>Corynespora</taxon>
    </lineage>
</organism>
<comment type="similarity">
    <text evidence="1">Belongs to the PheA/TfdB FAD monooxygenase family.</text>
</comment>
<dbReference type="CDD" id="cd02979">
    <property type="entry name" value="PHOX_C"/>
    <property type="match status" value="1"/>
</dbReference>
<proteinExistence type="inferred from homology"/>